<proteinExistence type="predicted"/>
<sequence length="241" mass="26678">MTGRGGPAYPAGLAGPAAAAGYGRAVRLRRMVWLEVVGWLGSILVVVSLTVAGVWRFRVLNLAGALIATGYNAWLEIWPFAAMNGAISVIDLYWLVRLHRERHDDATYDVLEVGPDDAYLARTLRTHADDIARFYPAFTDRGPAGRHAFLVLRGDETVGVVVVRDRGEGVAQIELDYVTPRFRDFTPGEFVYRRSGVFARHGFRRLVVPRDVVGSQDYYARVGFAATDEGWARDVEPAGVR</sequence>
<feature type="transmembrane region" description="Helical" evidence="1">
    <location>
        <begin position="32"/>
        <end position="57"/>
    </location>
</feature>
<reference evidence="3 4" key="1">
    <citation type="submission" date="2019-07" db="EMBL/GenBank/DDBJ databases">
        <title>Whole genome shotgun sequence of Cellulomonas aerilata NBRC 106308.</title>
        <authorList>
            <person name="Hosoyama A."/>
            <person name="Uohara A."/>
            <person name="Ohji S."/>
            <person name="Ichikawa N."/>
        </authorList>
    </citation>
    <scope>NUCLEOTIDE SEQUENCE [LARGE SCALE GENOMIC DNA]</scope>
    <source>
        <strain evidence="3 4">NBRC 106308</strain>
    </source>
</reference>
<feature type="domain" description="N-acetyltransferase" evidence="2">
    <location>
        <begin position="108"/>
        <end position="241"/>
    </location>
</feature>
<evidence type="ECO:0000259" key="2">
    <source>
        <dbReference type="PROSITE" id="PS51186"/>
    </source>
</evidence>
<protein>
    <recommendedName>
        <fullName evidence="2">N-acetyltransferase domain-containing protein</fullName>
    </recommendedName>
</protein>
<evidence type="ECO:0000256" key="1">
    <source>
        <dbReference type="SAM" id="Phobius"/>
    </source>
</evidence>
<dbReference type="EMBL" id="BJYY01000001">
    <property type="protein sequence ID" value="GEO32618.1"/>
    <property type="molecule type" value="Genomic_DNA"/>
</dbReference>
<gene>
    <name evidence="3" type="ORF">CAE01nite_03430</name>
</gene>
<dbReference type="InterPro" id="IPR016181">
    <property type="entry name" value="Acyl_CoA_acyltransferase"/>
</dbReference>
<comment type="caution">
    <text evidence="3">The sequence shown here is derived from an EMBL/GenBank/DDBJ whole genome shotgun (WGS) entry which is preliminary data.</text>
</comment>
<dbReference type="InterPro" id="IPR000182">
    <property type="entry name" value="GNAT_dom"/>
</dbReference>
<organism evidence="3 4">
    <name type="scientific">Cellulomonas aerilata</name>
    <dbReference type="NCBI Taxonomy" id="515326"/>
    <lineage>
        <taxon>Bacteria</taxon>
        <taxon>Bacillati</taxon>
        <taxon>Actinomycetota</taxon>
        <taxon>Actinomycetes</taxon>
        <taxon>Micrococcales</taxon>
        <taxon>Cellulomonadaceae</taxon>
        <taxon>Cellulomonas</taxon>
    </lineage>
</organism>
<dbReference type="PROSITE" id="PS51186">
    <property type="entry name" value="GNAT"/>
    <property type="match status" value="1"/>
</dbReference>
<accession>A0A512D804</accession>
<evidence type="ECO:0000313" key="3">
    <source>
        <dbReference type="EMBL" id="GEO32618.1"/>
    </source>
</evidence>
<feature type="transmembrane region" description="Helical" evidence="1">
    <location>
        <begin position="77"/>
        <end position="96"/>
    </location>
</feature>
<dbReference type="GO" id="GO:0016747">
    <property type="term" value="F:acyltransferase activity, transferring groups other than amino-acyl groups"/>
    <property type="evidence" value="ECO:0007669"/>
    <property type="project" value="InterPro"/>
</dbReference>
<evidence type="ECO:0000313" key="4">
    <source>
        <dbReference type="Proteomes" id="UP000321181"/>
    </source>
</evidence>
<dbReference type="SUPFAM" id="SSF55729">
    <property type="entry name" value="Acyl-CoA N-acyltransferases (Nat)"/>
    <property type="match status" value="1"/>
</dbReference>
<dbReference type="AlphaFoldDB" id="A0A512D804"/>
<keyword evidence="1" id="KW-0472">Membrane</keyword>
<keyword evidence="4" id="KW-1185">Reference proteome</keyword>
<name>A0A512D804_9CELL</name>
<keyword evidence="1" id="KW-1133">Transmembrane helix</keyword>
<keyword evidence="1" id="KW-0812">Transmembrane</keyword>
<dbReference type="Proteomes" id="UP000321181">
    <property type="component" value="Unassembled WGS sequence"/>
</dbReference>